<dbReference type="GO" id="GO:0005319">
    <property type="term" value="F:lipid transporter activity"/>
    <property type="evidence" value="ECO:0007669"/>
    <property type="project" value="TreeGrafter"/>
</dbReference>
<dbReference type="SUPFAM" id="SSF52540">
    <property type="entry name" value="P-loop containing nucleoside triphosphate hydrolases"/>
    <property type="match status" value="2"/>
</dbReference>
<name>K0SJE1_THAOC</name>
<evidence type="ECO:0000259" key="4">
    <source>
        <dbReference type="PROSITE" id="PS50893"/>
    </source>
</evidence>
<proteinExistence type="predicted"/>
<dbReference type="eggNOG" id="KOG0059">
    <property type="taxonomic scope" value="Eukaryota"/>
</dbReference>
<dbReference type="PROSITE" id="PS50893">
    <property type="entry name" value="ABC_TRANSPORTER_2"/>
    <property type="match status" value="2"/>
</dbReference>
<dbReference type="InterPro" id="IPR017871">
    <property type="entry name" value="ABC_transporter-like_CS"/>
</dbReference>
<dbReference type="GO" id="GO:0016020">
    <property type="term" value="C:membrane"/>
    <property type="evidence" value="ECO:0007669"/>
    <property type="project" value="InterPro"/>
</dbReference>
<feature type="transmembrane region" description="Helical" evidence="3">
    <location>
        <begin position="1325"/>
        <end position="1348"/>
    </location>
</feature>
<dbReference type="EMBL" id="AGNL01015770">
    <property type="protein sequence ID" value="EJK65470.1"/>
    <property type="molecule type" value="Genomic_DNA"/>
</dbReference>
<reference evidence="5 6" key="1">
    <citation type="journal article" date="2012" name="Genome Biol.">
        <title>Genome and low-iron response of an oceanic diatom adapted to chronic iron limitation.</title>
        <authorList>
            <person name="Lommer M."/>
            <person name="Specht M."/>
            <person name="Roy A.S."/>
            <person name="Kraemer L."/>
            <person name="Andreson R."/>
            <person name="Gutowska M.A."/>
            <person name="Wolf J."/>
            <person name="Bergner S.V."/>
            <person name="Schilhabel M.B."/>
            <person name="Klostermeier U.C."/>
            <person name="Beiko R.G."/>
            <person name="Rosenstiel P."/>
            <person name="Hippler M."/>
            <person name="Laroche J."/>
        </authorList>
    </citation>
    <scope>NUCLEOTIDE SEQUENCE [LARGE SCALE GENOMIC DNA]</scope>
    <source>
        <strain evidence="5 6">CCMP1005</strain>
    </source>
</reference>
<feature type="transmembrane region" description="Helical" evidence="3">
    <location>
        <begin position="50"/>
        <end position="74"/>
    </location>
</feature>
<keyword evidence="6" id="KW-1185">Reference proteome</keyword>
<evidence type="ECO:0000313" key="6">
    <source>
        <dbReference type="Proteomes" id="UP000266841"/>
    </source>
</evidence>
<dbReference type="CDD" id="cd03263">
    <property type="entry name" value="ABC_subfamily_A"/>
    <property type="match status" value="2"/>
</dbReference>
<feature type="transmembrane region" description="Helical" evidence="3">
    <location>
        <begin position="1017"/>
        <end position="1038"/>
    </location>
</feature>
<dbReference type="PANTHER" id="PTHR19229">
    <property type="entry name" value="ATP-BINDING CASSETTE TRANSPORTER SUBFAMILY A ABCA"/>
    <property type="match status" value="1"/>
</dbReference>
<dbReference type="SMART" id="SM00382">
    <property type="entry name" value="AAA"/>
    <property type="match status" value="1"/>
</dbReference>
<evidence type="ECO:0000313" key="5">
    <source>
        <dbReference type="EMBL" id="EJK65470.1"/>
    </source>
</evidence>
<dbReference type="GO" id="GO:0140359">
    <property type="term" value="F:ABC-type transporter activity"/>
    <property type="evidence" value="ECO:0007669"/>
    <property type="project" value="InterPro"/>
</dbReference>
<evidence type="ECO:0000256" key="3">
    <source>
        <dbReference type="SAM" id="Phobius"/>
    </source>
</evidence>
<dbReference type="GO" id="GO:0005524">
    <property type="term" value="F:ATP binding"/>
    <property type="evidence" value="ECO:0007669"/>
    <property type="project" value="UniProtKB-KW"/>
</dbReference>
<dbReference type="Proteomes" id="UP000266841">
    <property type="component" value="Unassembled WGS sequence"/>
</dbReference>
<protein>
    <submittedName>
        <fullName evidence="5">Lipid transporter</fullName>
    </submittedName>
</protein>
<feature type="transmembrane region" description="Helical" evidence="3">
    <location>
        <begin position="1175"/>
        <end position="1196"/>
    </location>
</feature>
<dbReference type="InterPro" id="IPR003593">
    <property type="entry name" value="AAA+_ATPase"/>
</dbReference>
<keyword evidence="1" id="KW-0547">Nucleotide-binding</keyword>
<dbReference type="Pfam" id="PF00005">
    <property type="entry name" value="ABC_tran"/>
    <property type="match status" value="2"/>
</dbReference>
<dbReference type="GO" id="GO:0016887">
    <property type="term" value="F:ATP hydrolysis activity"/>
    <property type="evidence" value="ECO:0007669"/>
    <property type="project" value="InterPro"/>
</dbReference>
<dbReference type="PANTHER" id="PTHR19229:SF265">
    <property type="match status" value="1"/>
</dbReference>
<feature type="transmembrane region" description="Helical" evidence="3">
    <location>
        <begin position="12"/>
        <end position="29"/>
    </location>
</feature>
<feature type="domain" description="ABC transporter" evidence="4">
    <location>
        <begin position="440"/>
        <end position="717"/>
    </location>
</feature>
<dbReference type="InterPro" id="IPR027417">
    <property type="entry name" value="P-loop_NTPase"/>
</dbReference>
<accession>K0SJE1</accession>
<keyword evidence="3" id="KW-0472">Membrane</keyword>
<dbReference type="PROSITE" id="PS00211">
    <property type="entry name" value="ABC_TRANSPORTER_1"/>
    <property type="match status" value="2"/>
</dbReference>
<organism evidence="5 6">
    <name type="scientific">Thalassiosira oceanica</name>
    <name type="common">Marine diatom</name>
    <dbReference type="NCBI Taxonomy" id="159749"/>
    <lineage>
        <taxon>Eukaryota</taxon>
        <taxon>Sar</taxon>
        <taxon>Stramenopiles</taxon>
        <taxon>Ochrophyta</taxon>
        <taxon>Bacillariophyta</taxon>
        <taxon>Coscinodiscophyceae</taxon>
        <taxon>Thalassiosirophycidae</taxon>
        <taxon>Thalassiosirales</taxon>
        <taxon>Thalassiosiraceae</taxon>
        <taxon>Thalassiosira</taxon>
    </lineage>
</organism>
<keyword evidence="3" id="KW-1133">Transmembrane helix</keyword>
<evidence type="ECO:0000256" key="1">
    <source>
        <dbReference type="ARBA" id="ARBA00022741"/>
    </source>
</evidence>
<dbReference type="Gene3D" id="3.40.50.300">
    <property type="entry name" value="P-loop containing nucleotide triphosphate hydrolases"/>
    <property type="match status" value="2"/>
</dbReference>
<feature type="transmembrane region" description="Helical" evidence="3">
    <location>
        <begin position="86"/>
        <end position="107"/>
    </location>
</feature>
<feature type="domain" description="ABC transporter" evidence="4">
    <location>
        <begin position="1452"/>
        <end position="1676"/>
    </location>
</feature>
<gene>
    <name evidence="5" type="ORF">THAOC_13660</name>
</gene>
<dbReference type="OrthoDB" id="196083at2759"/>
<feature type="transmembrane region" description="Helical" evidence="3">
    <location>
        <begin position="988"/>
        <end position="1011"/>
    </location>
</feature>
<feature type="transmembrane region" description="Helical" evidence="3">
    <location>
        <begin position="119"/>
        <end position="144"/>
    </location>
</feature>
<dbReference type="InterPro" id="IPR003439">
    <property type="entry name" value="ABC_transporter-like_ATP-bd"/>
</dbReference>
<feature type="transmembrane region" description="Helical" evidence="3">
    <location>
        <begin position="1144"/>
        <end position="1168"/>
    </location>
</feature>
<feature type="transmembrane region" description="Helical" evidence="3">
    <location>
        <begin position="371"/>
        <end position="392"/>
    </location>
</feature>
<keyword evidence="3" id="KW-0812">Transmembrane</keyword>
<comment type="caution">
    <text evidence="5">The sequence shown here is derived from an EMBL/GenBank/DDBJ whole genome shotgun (WGS) entry which is preliminary data.</text>
</comment>
<evidence type="ECO:0000256" key="2">
    <source>
        <dbReference type="ARBA" id="ARBA00022840"/>
    </source>
</evidence>
<dbReference type="InterPro" id="IPR026082">
    <property type="entry name" value="ABCA"/>
</dbReference>
<dbReference type="OMA" id="IRTHARK"/>
<feature type="transmembrane region" description="Helical" evidence="3">
    <location>
        <begin position="1059"/>
        <end position="1084"/>
    </location>
</feature>
<sequence>MNEAWRGGLPQWLMTLGPTFCGISIYLILRDELSSKRWGMLKAADTSAKWISWFTVFVLLSLVNSILGSITAVALPDIHVFESVNFGVIFGLLFFLHVGLVSASFFLSAICGTVQSTALSIFIITVMIVASAAPSIATSIALGYGKYNANFSTDTGGSFWRYASTESWEDQYNLSDSSHSIDSCQSPIVSFDQSRRFKTAEERQAMQRDEWFVGCYTQAGASVLHTETFFLWFFIPQSYFAMAWGNVAGYTSLPGNEFSFEHASQSPESLSQLALRNVKGGAEYDQSADEKQLFSQGAMLFTEENWDGMSSRYYQWAFDENAPQTSNCPPYEESFCGEEDPNNPRGSTFYHPCANAKPGYPSSSPSVNDSLGLLFSLTVIYLLLAGYVSSVMPMGNGARLKPWFPFLLRYWAGGCRKGRSDRYGESDEEIADTDDDNVGIVSRNVRKRYGKVEALKPFSITMKPGTVTSLLGHNGAVSVTFYHIENTHELTEQLYSGQVYLCEYAVLRAKPNWRRHIGKWELGDNRSIHREQDHWRVQTGKQTRPHSAPPLPLTRNSHRLIQFLLTKDDYIWPNLTAREHLELFAGIRGVSKAAMPAVVQKWLESVDLTLVQNQRVRTFSGGMKRRLSVAMSTIGNSIVVVLDEPTTGMDPVSRRYVWNHISEIKNGKTILLTTHAMEEADLLSDYVAIMANGTIEAYGSPLDLKTKYGSVSKHAWVSFLHKLLTDSSNSKALQVSLICDKEQQVVVKEAVDTIFADSLDSVSLKMSHSGYSTLTIKKVRKESGVVTLEDWFASQGLPFLAASVDVLNDQGVTSVGDLKFLDHEVFLRLFTSESKTVQTKAASAWNELSGGDGVAPGGDGVSAASLTSFVGWLEEENSPVQEFGISNSSLEEVFLTVTHNAPPPVTSMAAARGGGCSCCCGPRRAATVEGETTAAEVVGASTKRSDVHAGPKSHIRTHARKMNRFAQTKAIIRFLFARGWTGISAIPIWIIYTVFIGLGVVIGFSVAMSWPDITMNYYFIAVTFFLSFMSVTIVSPIFADRNSGMLKSLQLQGMQMSSFLVGTSVYSFLVQLIYTFTLLSLMYATSGFRTAAEKECSDDEYNCYTKFGDKPDVDWGSISVMTEYNPDDGESGITLDAFYAPGGYVMMFGVIVLFSLSAPGAVLSIGFLPGHRMTLVLVTFVILAICSAPGFLHISYMTDTTFMAEYTKCSMSMIETLKCQDIRSLSPDNIDGLDLENFVECLGYELTASYNPFLFCATPTITSILPQFGAFNALSYMLVSDIVFISDPPEYAVDTFIPLLEAAGASCSGARCRFNYSRELFKESLGWMALGSVMLLLLGVSIASIMVFPNQWVLKAKRGLLGMVSRARNAKTSITRDDHREAELPEVDQERQAVRAIVAETGKKEQGEAVEDREGSHAGNVIIEAQQAVSVLADVKAGTEAVTDVVPAQIPVLMSQLCKTFPPLGGAPAMIALDNLDLHVEKGEVIGLLGKNGAGKTTALKILAGIHDPTSGLGLVEGLDCQTDRNQIYARLGNCPQFDVVWPNQSVRRHLEFFARLKGIDAPLDAAHEIAEAVGLGAPEVYDRRAGALSGGMKRRLSIAISLLGGLDPSTRHEIWSLISSFATDDRAIIITTHMMLEADALANRIAIVKKGRLRVVGTQQHLKNTYGSGYLLQVNLSDDKEEAIEALLQFVRENIHVEAKKITKQARTIHINLPRDVSIQTIFYTLYSDEAKKLQ</sequence>
<keyword evidence="2" id="KW-0067">ATP-binding</keyword>